<name>A0AAU9IVJ0_9CILI</name>
<reference evidence="3" key="1">
    <citation type="submission" date="2021-09" db="EMBL/GenBank/DDBJ databases">
        <authorList>
            <consortium name="AG Swart"/>
            <person name="Singh M."/>
            <person name="Singh A."/>
            <person name="Seah K."/>
            <person name="Emmerich C."/>
        </authorList>
    </citation>
    <scope>NUCLEOTIDE SEQUENCE</scope>
    <source>
        <strain evidence="3">ATCC30299</strain>
    </source>
</reference>
<feature type="transmembrane region" description="Helical" evidence="1">
    <location>
        <begin position="290"/>
        <end position="309"/>
    </location>
</feature>
<organism evidence="3 4">
    <name type="scientific">Blepharisma stoltei</name>
    <dbReference type="NCBI Taxonomy" id="1481888"/>
    <lineage>
        <taxon>Eukaryota</taxon>
        <taxon>Sar</taxon>
        <taxon>Alveolata</taxon>
        <taxon>Ciliophora</taxon>
        <taxon>Postciliodesmatophora</taxon>
        <taxon>Heterotrichea</taxon>
        <taxon>Heterotrichida</taxon>
        <taxon>Blepharismidae</taxon>
        <taxon>Blepharisma</taxon>
    </lineage>
</organism>
<dbReference type="Pfam" id="PF25474">
    <property type="entry name" value="TPR_TmcB"/>
    <property type="match status" value="1"/>
</dbReference>
<accession>A0AAU9IVJ0</accession>
<evidence type="ECO:0000256" key="1">
    <source>
        <dbReference type="SAM" id="Phobius"/>
    </source>
</evidence>
<feature type="transmembrane region" description="Helical" evidence="1">
    <location>
        <begin position="315"/>
        <end position="334"/>
    </location>
</feature>
<keyword evidence="1" id="KW-0812">Transmembrane</keyword>
<sequence length="1367" mass="160381">MFFHNDDIEKEYLQSQDHLSKYFFTSKNYFFGFFGQIFEAEYSDKLSFKQQLKYEIVANIVTTLQATSIIWYPNLEISEWSSYKEFWKMIGIINYDHACALFKMLEICYYGTIFLIGICCISFGIFLACFYLRKDPSNVLVLFISKIVKMLSTLFLIPSIMIFLIVLKYSIFSSNSVDELDDIGTNDVNFGIIGIIISAFCLLILVFLMVLYEIFSCDINHSNYNKNIKARACATLDLQRQLFFIFMCISYVCFGKNLAIYHQIICCIYTFLLGIKATRFYPYFNYIENAIQACKMWSITLTLLIFIFGNLLDNSLIIFVFSLILQPILLLFLINFTSKRYKTHGNDLNDPENQFDFERKYRTSLTNPNPDEKYQILKLFSKHQKLIYFNRDKLFVIWEFNFCISVINDERLARVKLTKLAFCKNSLEGDVQEWRVYNWLKTTKGFEFPEVLYLEYLQDIGILKERDEELCNIIIQLQTEFASRAPKMRSLVELSTKTSKILYRVNEGYNMAAEKYKNSETFDLYASYLERILKDHREANRIKKKASRVDYSYRKDNLLERYGNHIGILLISCQDSCFGNIIYMNEKASEILKLPMIEVYTSTIFTFLPHLYGNTHEKLMKKFINHSESVEVPFHNQLFFQNQYGFLTECNMLIRLTAFHNNSYFLISFQQRHTQRQFALISDEDVILGHSEFFSNCLGCSSKYVKNSYFADLCPFIDIDKLKENKSQKANINNKEMCFIYAKKTIRNERLNILCIIDNDSKIKKFEKDKQENRHENPKSWIAYEKIEDGSLESEHNKETKEKTSKSQISFKDVEDALLNTHDNSPKHHISSDDQVSKSSSAILKQSQDLILKSKKWITILKWVLFIVTLAVIVTMGSIMANIVNDVNLTSSMIIFRNLGDLLYNIGLTADSARTIDKAKMANFDYSAQIVIFANVMKEIQTIQNDILSDFEHWKFCSAYDVTTHPLIPMWSFDEKSPYVIYENMYNAIESFLFHIRNMNDALKNNKTYKMHSKFLILNGLGQTYDSLNHTILDLEDCAISQIESIGNLIYLLILWGIIILAILFGTILLFIYLTARKIDEFWNFFIKKFQISMMKLKSEAMERLIYAHNTEASPEESVNTGRIKTKRKVRTWIEITFTWKILIFVVISASYYFLMYFYLYPDCQSYMINRPKLLNIFNLRRSLVSRVSIFSRDVYTPYFKNNFISLYGFANSHTVTDVDVKILKEKNKELREEKFMKIMSKELKEKIFESSNLTHPLLKYGSETAIEISIDDNYYIAANPTLPPLGVFQYVAVLQILQNNIDMEFQLADGDSHDAIERQLNVIIATTAIYIIIFCGLYFIYYLPFLHYQIKQLNWLSYLIEILSTE</sequence>
<keyword evidence="4" id="KW-1185">Reference proteome</keyword>
<gene>
    <name evidence="3" type="ORF">BSTOLATCC_MIC17734</name>
</gene>
<feature type="domain" description="TmcB/TmcC TPR repeats" evidence="2">
    <location>
        <begin position="451"/>
        <end position="552"/>
    </location>
</feature>
<feature type="transmembrane region" description="Helical" evidence="1">
    <location>
        <begin position="1049"/>
        <end position="1074"/>
    </location>
</feature>
<keyword evidence="1" id="KW-0472">Membrane</keyword>
<evidence type="ECO:0000313" key="4">
    <source>
        <dbReference type="Proteomes" id="UP001162131"/>
    </source>
</evidence>
<feature type="transmembrane region" description="Helical" evidence="1">
    <location>
        <begin position="863"/>
        <end position="884"/>
    </location>
</feature>
<feature type="transmembrane region" description="Helical" evidence="1">
    <location>
        <begin position="109"/>
        <end position="132"/>
    </location>
</feature>
<feature type="transmembrane region" description="Helical" evidence="1">
    <location>
        <begin position="192"/>
        <end position="215"/>
    </location>
</feature>
<evidence type="ECO:0000313" key="3">
    <source>
        <dbReference type="EMBL" id="CAG9317113.1"/>
    </source>
</evidence>
<feature type="transmembrane region" description="Helical" evidence="1">
    <location>
        <begin position="1323"/>
        <end position="1344"/>
    </location>
</feature>
<dbReference type="Proteomes" id="UP001162131">
    <property type="component" value="Unassembled WGS sequence"/>
</dbReference>
<dbReference type="InterPro" id="IPR057352">
    <property type="entry name" value="TPR_TmcB/C"/>
</dbReference>
<feature type="transmembrane region" description="Helical" evidence="1">
    <location>
        <begin position="236"/>
        <end position="254"/>
    </location>
</feature>
<comment type="caution">
    <text evidence="3">The sequence shown here is derived from an EMBL/GenBank/DDBJ whole genome shotgun (WGS) entry which is preliminary data.</text>
</comment>
<keyword evidence="1" id="KW-1133">Transmembrane helix</keyword>
<feature type="transmembrane region" description="Helical" evidence="1">
    <location>
        <begin position="153"/>
        <end position="172"/>
    </location>
</feature>
<evidence type="ECO:0000259" key="2">
    <source>
        <dbReference type="Pfam" id="PF25474"/>
    </source>
</evidence>
<protein>
    <recommendedName>
        <fullName evidence="2">TmcB/TmcC TPR repeats domain-containing protein</fullName>
    </recommendedName>
</protein>
<feature type="transmembrane region" description="Helical" evidence="1">
    <location>
        <begin position="1138"/>
        <end position="1160"/>
    </location>
</feature>
<dbReference type="EMBL" id="CAJZBQ010000017">
    <property type="protein sequence ID" value="CAG9317113.1"/>
    <property type="molecule type" value="Genomic_DNA"/>
</dbReference>
<proteinExistence type="predicted"/>